<protein>
    <submittedName>
        <fullName evidence="7">UV DNA damage repair endonuclease UvsE</fullName>
    </submittedName>
</protein>
<keyword evidence="4" id="KW-0228">DNA excision</keyword>
<dbReference type="EMBL" id="CP106878">
    <property type="protein sequence ID" value="WAA11343.1"/>
    <property type="molecule type" value="Genomic_DNA"/>
</dbReference>
<sequence length="322" mass="37666">MTFVRLGYVAMSIHLPHSSPSQTMTFAQFSKIQDRDAAIRKLERISRSNLANCLRLLKYNVENGIYFFRFSSRLIPLATHDALSDWDYLNAVAESLAQIGEFLRLYPHMRIDFHPDHFVLLNSTKKEVFIQSLKTLAVHRQLLQGMNVDPTHRCVLHIGGGYGNKEKALEQFIENWGHVDKTIQPLIMLENDDKIFTVQDTLYLCEKLGIPMVLDLHHHYANYGPLHWEEVWDRIVQTWHVSFLPVKIHISSPRSETQFRAHADYIDPKPFCDFLERIKGTVDQVDVMIEAKRKDEALFQLIRDLKQLNQFEWENVASFYVK</sequence>
<evidence type="ECO:0000256" key="4">
    <source>
        <dbReference type="ARBA" id="ARBA00022769"/>
    </source>
</evidence>
<dbReference type="NCBIfam" id="TIGR00629">
    <property type="entry name" value="uvde"/>
    <property type="match status" value="1"/>
</dbReference>
<dbReference type="Pfam" id="PF03851">
    <property type="entry name" value="UvdE"/>
    <property type="match status" value="1"/>
</dbReference>
<dbReference type="PANTHER" id="PTHR31290">
    <property type="entry name" value="UV-DAMAGE ENDONUCLEASE"/>
    <property type="match status" value="1"/>
</dbReference>
<evidence type="ECO:0000313" key="7">
    <source>
        <dbReference type="EMBL" id="WAA11343.1"/>
    </source>
</evidence>
<dbReference type="RefSeq" id="WP_275419164.1">
    <property type="nucleotide sequence ID" value="NZ_CP106878.1"/>
</dbReference>
<keyword evidence="3" id="KW-0227">DNA damage</keyword>
<keyword evidence="2 7" id="KW-0255">Endonuclease</keyword>
<dbReference type="GO" id="GO:0004519">
    <property type="term" value="F:endonuclease activity"/>
    <property type="evidence" value="ECO:0007669"/>
    <property type="project" value="UniProtKB-KW"/>
</dbReference>
<name>A0A9E8RXN3_9BACI</name>
<proteinExistence type="predicted"/>
<reference evidence="7" key="1">
    <citation type="submission" date="2022-09" db="EMBL/GenBank/DDBJ databases">
        <title>Complete Genomes of Fervidibacillus albus and Fervidibacillus halotolerans isolated from tidal flat sediments.</title>
        <authorList>
            <person name="Kwon K.K."/>
            <person name="Yang S.-H."/>
            <person name="Park M.J."/>
            <person name="Oh H.-M."/>
        </authorList>
    </citation>
    <scope>NUCLEOTIDE SEQUENCE</scope>
    <source>
        <strain evidence="7">MEBiC13591</strain>
    </source>
</reference>
<evidence type="ECO:0000256" key="5">
    <source>
        <dbReference type="ARBA" id="ARBA00022801"/>
    </source>
</evidence>
<dbReference type="KEGG" id="faf:OE104_11840"/>
<organism evidence="7 8">
    <name type="scientific">Fervidibacillus albus</name>
    <dbReference type="NCBI Taxonomy" id="2980026"/>
    <lineage>
        <taxon>Bacteria</taxon>
        <taxon>Bacillati</taxon>
        <taxon>Bacillota</taxon>
        <taxon>Bacilli</taxon>
        <taxon>Bacillales</taxon>
        <taxon>Bacillaceae</taxon>
        <taxon>Fervidibacillus</taxon>
    </lineage>
</organism>
<evidence type="ECO:0000256" key="1">
    <source>
        <dbReference type="ARBA" id="ARBA00022722"/>
    </source>
</evidence>
<keyword evidence="6" id="KW-0234">DNA repair</keyword>
<keyword evidence="1" id="KW-0540">Nuclease</keyword>
<dbReference type="InterPro" id="IPR004601">
    <property type="entry name" value="UvdE"/>
</dbReference>
<dbReference type="InterPro" id="IPR036237">
    <property type="entry name" value="Xyl_isomerase-like_sf"/>
</dbReference>
<keyword evidence="8" id="KW-1185">Reference proteome</keyword>
<dbReference type="GO" id="GO:0016787">
    <property type="term" value="F:hydrolase activity"/>
    <property type="evidence" value="ECO:0007669"/>
    <property type="project" value="UniProtKB-KW"/>
</dbReference>
<dbReference type="SUPFAM" id="SSF51658">
    <property type="entry name" value="Xylose isomerase-like"/>
    <property type="match status" value="1"/>
</dbReference>
<dbReference type="AlphaFoldDB" id="A0A9E8RXN3"/>
<evidence type="ECO:0000256" key="3">
    <source>
        <dbReference type="ARBA" id="ARBA00022763"/>
    </source>
</evidence>
<evidence type="ECO:0000256" key="2">
    <source>
        <dbReference type="ARBA" id="ARBA00022759"/>
    </source>
</evidence>
<accession>A0A9E8RXN3</accession>
<evidence type="ECO:0000256" key="6">
    <source>
        <dbReference type="ARBA" id="ARBA00023204"/>
    </source>
</evidence>
<dbReference type="Gene3D" id="3.20.20.150">
    <property type="entry name" value="Divalent-metal-dependent TIM barrel enzymes"/>
    <property type="match status" value="1"/>
</dbReference>
<dbReference type="Proteomes" id="UP001164718">
    <property type="component" value="Chromosome"/>
</dbReference>
<dbReference type="GO" id="GO:0006289">
    <property type="term" value="P:nucleotide-excision repair"/>
    <property type="evidence" value="ECO:0007669"/>
    <property type="project" value="InterPro"/>
</dbReference>
<evidence type="ECO:0000313" key="8">
    <source>
        <dbReference type="Proteomes" id="UP001164718"/>
    </source>
</evidence>
<dbReference type="GO" id="GO:0009411">
    <property type="term" value="P:response to UV"/>
    <property type="evidence" value="ECO:0007669"/>
    <property type="project" value="InterPro"/>
</dbReference>
<dbReference type="PANTHER" id="PTHR31290:SF5">
    <property type="entry name" value="UV-DAMAGE ENDONUCLEASE"/>
    <property type="match status" value="1"/>
</dbReference>
<gene>
    <name evidence="7" type="primary">uvsE</name>
    <name evidence="7" type="ORF">OE104_11840</name>
</gene>
<keyword evidence="5" id="KW-0378">Hydrolase</keyword>